<sequence>MNLTLVCSEVNLASVPRNTWWLDSGATTHISVSMQGCLSYRKPSDGERNIFVGDGKSVEVKAIGHFRLLLGTGFYLDLKDTFFVPSFRRNLVSVSLLDKFGYSCSFGNNQFTLSLNSSIVGTGYLNAYDNLHLLDTIASYNETLHVESRGTKHKLNKENSASLWHKRLGHISKGRIERLISNGILESLDFSDFNVCVDCIKGKQTKTKRLGANKSTDVLELIHTDICGPFPTASWNGQQYFITFIDDYSRYGYIYLIHEKSQSLDVFKSYKAEVENQLNKRIKKVRSDRGVSTTVDMMAQVNNVQDHLRNS</sequence>
<dbReference type="InterPro" id="IPR036397">
    <property type="entry name" value="RNaseH_sf"/>
</dbReference>
<dbReference type="Proteomes" id="UP001165190">
    <property type="component" value="Unassembled WGS sequence"/>
</dbReference>
<name>A0A9W7LHW5_HIBTR</name>
<dbReference type="PROSITE" id="PS50994">
    <property type="entry name" value="INTEGRASE"/>
    <property type="match status" value="1"/>
</dbReference>
<dbReference type="GO" id="GO:0003676">
    <property type="term" value="F:nucleic acid binding"/>
    <property type="evidence" value="ECO:0007669"/>
    <property type="project" value="InterPro"/>
</dbReference>
<accession>A0A9W7LHW5</accession>
<evidence type="ECO:0000259" key="2">
    <source>
        <dbReference type="PROSITE" id="PS50994"/>
    </source>
</evidence>
<dbReference type="GO" id="GO:0006508">
    <property type="term" value="P:proteolysis"/>
    <property type="evidence" value="ECO:0007669"/>
    <property type="project" value="UniProtKB-KW"/>
</dbReference>
<dbReference type="InterPro" id="IPR001584">
    <property type="entry name" value="Integrase_cat-core"/>
</dbReference>
<dbReference type="SUPFAM" id="SSF53098">
    <property type="entry name" value="Ribonuclease H-like"/>
    <property type="match status" value="1"/>
</dbReference>
<evidence type="ECO:0000313" key="3">
    <source>
        <dbReference type="EMBL" id="GMI64684.1"/>
    </source>
</evidence>
<dbReference type="AlphaFoldDB" id="A0A9W7LHW5"/>
<feature type="domain" description="Integrase catalytic" evidence="2">
    <location>
        <begin position="210"/>
        <end position="311"/>
    </location>
</feature>
<keyword evidence="4" id="KW-1185">Reference proteome</keyword>
<dbReference type="Pfam" id="PF00665">
    <property type="entry name" value="rve"/>
    <property type="match status" value="1"/>
</dbReference>
<dbReference type="Gene3D" id="3.30.420.10">
    <property type="entry name" value="Ribonuclease H-like superfamily/Ribonuclease H"/>
    <property type="match status" value="1"/>
</dbReference>
<dbReference type="OrthoDB" id="1703812at2759"/>
<dbReference type="InterPro" id="IPR025724">
    <property type="entry name" value="GAG-pre-integrase_dom"/>
</dbReference>
<dbReference type="InterPro" id="IPR039537">
    <property type="entry name" value="Retrotran_Ty1/copia-like"/>
</dbReference>
<evidence type="ECO:0000256" key="1">
    <source>
        <dbReference type="ARBA" id="ARBA00022670"/>
    </source>
</evidence>
<dbReference type="PANTHER" id="PTHR42648">
    <property type="entry name" value="TRANSPOSASE, PUTATIVE-RELATED"/>
    <property type="match status" value="1"/>
</dbReference>
<gene>
    <name evidence="3" type="ORF">HRI_000137700</name>
</gene>
<evidence type="ECO:0000313" key="4">
    <source>
        <dbReference type="Proteomes" id="UP001165190"/>
    </source>
</evidence>
<dbReference type="Pfam" id="PF13976">
    <property type="entry name" value="gag_pre-integrs"/>
    <property type="match status" value="1"/>
</dbReference>
<proteinExistence type="predicted"/>
<dbReference type="InterPro" id="IPR054722">
    <property type="entry name" value="PolX-like_BBD"/>
</dbReference>
<dbReference type="InterPro" id="IPR012337">
    <property type="entry name" value="RNaseH-like_sf"/>
</dbReference>
<protein>
    <recommendedName>
        <fullName evidence="2">Integrase catalytic domain-containing protein</fullName>
    </recommendedName>
</protein>
<dbReference type="EMBL" id="BSYR01000003">
    <property type="protein sequence ID" value="GMI64684.1"/>
    <property type="molecule type" value="Genomic_DNA"/>
</dbReference>
<dbReference type="GO" id="GO:0008233">
    <property type="term" value="F:peptidase activity"/>
    <property type="evidence" value="ECO:0007669"/>
    <property type="project" value="UniProtKB-KW"/>
</dbReference>
<keyword evidence="1" id="KW-0378">Hydrolase</keyword>
<organism evidence="3 4">
    <name type="scientific">Hibiscus trionum</name>
    <name type="common">Flower of an hour</name>
    <dbReference type="NCBI Taxonomy" id="183268"/>
    <lineage>
        <taxon>Eukaryota</taxon>
        <taxon>Viridiplantae</taxon>
        <taxon>Streptophyta</taxon>
        <taxon>Embryophyta</taxon>
        <taxon>Tracheophyta</taxon>
        <taxon>Spermatophyta</taxon>
        <taxon>Magnoliopsida</taxon>
        <taxon>eudicotyledons</taxon>
        <taxon>Gunneridae</taxon>
        <taxon>Pentapetalae</taxon>
        <taxon>rosids</taxon>
        <taxon>malvids</taxon>
        <taxon>Malvales</taxon>
        <taxon>Malvaceae</taxon>
        <taxon>Malvoideae</taxon>
        <taxon>Hibiscus</taxon>
    </lineage>
</organism>
<dbReference type="PANTHER" id="PTHR42648:SF28">
    <property type="entry name" value="TRANSPOSON-ENCODED PROTEIN WITH RIBONUCLEASE H-LIKE AND RETROVIRUS ZINC FINGER-LIKE DOMAINS"/>
    <property type="match status" value="1"/>
</dbReference>
<dbReference type="Pfam" id="PF22936">
    <property type="entry name" value="Pol_BBD"/>
    <property type="match status" value="1"/>
</dbReference>
<dbReference type="GO" id="GO:0015074">
    <property type="term" value="P:DNA integration"/>
    <property type="evidence" value="ECO:0007669"/>
    <property type="project" value="InterPro"/>
</dbReference>
<reference evidence="3" key="1">
    <citation type="submission" date="2023-05" db="EMBL/GenBank/DDBJ databases">
        <title>Genome and transcriptome analyses reveal genes involved in the formation of fine ridges on petal epidermal cells in Hibiscus trionum.</title>
        <authorList>
            <person name="Koshimizu S."/>
            <person name="Masuda S."/>
            <person name="Ishii T."/>
            <person name="Shirasu K."/>
            <person name="Hoshino A."/>
            <person name="Arita M."/>
        </authorList>
    </citation>
    <scope>NUCLEOTIDE SEQUENCE</scope>
    <source>
        <strain evidence="3">Hamamatsu line</strain>
    </source>
</reference>
<comment type="caution">
    <text evidence="3">The sequence shown here is derived from an EMBL/GenBank/DDBJ whole genome shotgun (WGS) entry which is preliminary data.</text>
</comment>
<keyword evidence="1" id="KW-0645">Protease</keyword>